<dbReference type="Gene3D" id="3.30.40.10">
    <property type="entry name" value="Zinc/RING finger domain, C3HC4 (zinc finger)"/>
    <property type="match status" value="1"/>
</dbReference>
<reference evidence="1 2" key="1">
    <citation type="submission" date="2014-09" db="EMBL/GenBank/DDBJ databases">
        <authorList>
            <person name="Martin A.A."/>
        </authorList>
    </citation>
    <scope>NUCLEOTIDE SEQUENCE</scope>
    <source>
        <strain evidence="2">ED321</strain>
        <strain evidence="1">ED321 Heterogonic</strain>
    </source>
</reference>
<gene>
    <name evidence="1 3 4" type="ORF">SRAE_1000210300</name>
</gene>
<dbReference type="CTD" id="36376210"/>
<dbReference type="Proteomes" id="UP000035682">
    <property type="component" value="Unplaced"/>
</dbReference>
<dbReference type="WBParaSite" id="SRAE_1000210300.1">
    <property type="protein sequence ID" value="SRAE_1000210300.1"/>
    <property type="gene ID" value="WBGene00258715"/>
</dbReference>
<proteinExistence type="predicted"/>
<dbReference type="RefSeq" id="XP_024503046.1">
    <property type="nucleotide sequence ID" value="XM_024649138.1"/>
</dbReference>
<dbReference type="EMBL" id="LN609528">
    <property type="protein sequence ID" value="CEF63845.1"/>
    <property type="molecule type" value="Genomic_DNA"/>
</dbReference>
<dbReference type="AlphaFoldDB" id="A0A090L8M9"/>
<dbReference type="InterPro" id="IPR013083">
    <property type="entry name" value="Znf_RING/FYVE/PHD"/>
</dbReference>
<dbReference type="InterPro" id="IPR036322">
    <property type="entry name" value="WD40_repeat_dom_sf"/>
</dbReference>
<dbReference type="GeneID" id="36376210"/>
<dbReference type="SUPFAM" id="SSF50978">
    <property type="entry name" value="WD40 repeat-like"/>
    <property type="match status" value="1"/>
</dbReference>
<organism evidence="1">
    <name type="scientific">Strongyloides ratti</name>
    <name type="common">Parasitic roundworm</name>
    <dbReference type="NCBI Taxonomy" id="34506"/>
    <lineage>
        <taxon>Eukaryota</taxon>
        <taxon>Metazoa</taxon>
        <taxon>Ecdysozoa</taxon>
        <taxon>Nematoda</taxon>
        <taxon>Chromadorea</taxon>
        <taxon>Rhabditida</taxon>
        <taxon>Tylenchina</taxon>
        <taxon>Panagrolaimomorpha</taxon>
        <taxon>Strongyloidoidea</taxon>
        <taxon>Strongyloididae</taxon>
        <taxon>Strongyloides</taxon>
    </lineage>
</organism>
<evidence type="ECO:0000313" key="2">
    <source>
        <dbReference type="Proteomes" id="UP000035682"/>
    </source>
</evidence>
<accession>A0A090L8M9</accession>
<dbReference type="WormBase" id="SRAE_1000210300">
    <property type="protein sequence ID" value="SRP09926"/>
    <property type="gene ID" value="WBGene00258715"/>
</dbReference>
<dbReference type="STRING" id="34506.A0A090L8M9"/>
<name>A0A090L8M9_STRRB</name>
<keyword evidence="2" id="KW-1185">Reference proteome</keyword>
<dbReference type="OrthoDB" id="5600418at2759"/>
<protein>
    <submittedName>
        <fullName evidence="1">Zinc finger, RING/FYVE/PHD-type domain and WD40/YVTN repeat-like-containing domain and WD40-repeat-containing domain-containing protein</fullName>
    </submittedName>
</protein>
<evidence type="ECO:0000313" key="4">
    <source>
        <dbReference type="WormBase" id="SRAE_1000210300"/>
    </source>
</evidence>
<reference evidence="3" key="2">
    <citation type="submission" date="2020-12" db="UniProtKB">
        <authorList>
            <consortium name="WormBaseParasite"/>
        </authorList>
    </citation>
    <scope>IDENTIFICATION</scope>
</reference>
<evidence type="ECO:0000313" key="3">
    <source>
        <dbReference type="WBParaSite" id="SRAE_1000210300.1"/>
    </source>
</evidence>
<dbReference type="Pfam" id="PF19056">
    <property type="entry name" value="WD40_2"/>
    <property type="match status" value="1"/>
</dbReference>
<evidence type="ECO:0000313" key="1">
    <source>
        <dbReference type="EMBL" id="CEF63845.1"/>
    </source>
</evidence>
<sequence>MSFLCHKCCKPYTEPGSNHALYTTNCGHLIGHSCIMEVINKSTNERNQFSCHECYRMLKRVDCHPVYNIPDEIYKLALDSFKLKSDLNDEYVKKQYLMGNLQRKPIILKKWNICFEGSLQAYDIFNEYIVTIFYRSKVHENSQLLRIINMRNGICFYSKVYNFNYCTTVAINKYRENVLEFCVGYLDGTVKIFIFNIKGSNFRIKHGESFHESASIQSICYLNKNKIVYSTVGGNLIVVGTTKQSKKCDLFENSSIEKCTVKNLQTLTDDAFLGLANSKIYVFSKNRSPYNIIEDNENEIINYTVEPLTNLLTLLCRKKFKSKELGESLPSYILYEINETILEIDSKKERVYHTSKIKTIKCQEDQIQTIFNPGIFSMEEGRRSSLHSFIPDVKNKSLNIHYLFFDEVSTEQGTFENLDSCISVECIKKPQMFLPNIYKKRMVVIFQEKLAVIDFYYPIFDE</sequence>